<evidence type="ECO:0000256" key="3">
    <source>
        <dbReference type="ARBA" id="ARBA00004370"/>
    </source>
</evidence>
<comment type="subcellular location">
    <subcellularLocation>
        <location evidence="2">Endoplasmic reticulum</location>
    </subcellularLocation>
    <subcellularLocation>
        <location evidence="3">Membrane</location>
    </subcellularLocation>
    <subcellularLocation>
        <location evidence="1">Mitochondrion</location>
    </subcellularLocation>
</comment>
<name>A0AAI9ZY67_9PEZI</name>
<dbReference type="PANTHER" id="PTHR48182">
    <property type="entry name" value="PROTEIN SERAC1"/>
    <property type="match status" value="1"/>
</dbReference>
<dbReference type="EMBL" id="JAHMHQ010000006">
    <property type="protein sequence ID" value="KAK1638702.1"/>
    <property type="molecule type" value="Genomic_DNA"/>
</dbReference>
<protein>
    <recommendedName>
        <fullName evidence="9">Protein SERAC1</fullName>
    </recommendedName>
</protein>
<dbReference type="GO" id="GO:0005783">
    <property type="term" value="C:endoplasmic reticulum"/>
    <property type="evidence" value="ECO:0007669"/>
    <property type="project" value="UniProtKB-SubCell"/>
</dbReference>
<keyword evidence="8" id="KW-1185">Reference proteome</keyword>
<dbReference type="Gene3D" id="3.40.50.1820">
    <property type="entry name" value="alpha/beta hydrolase"/>
    <property type="match status" value="1"/>
</dbReference>
<organism evidence="7 8">
    <name type="scientific">Colletotrichum phormii</name>
    <dbReference type="NCBI Taxonomy" id="359342"/>
    <lineage>
        <taxon>Eukaryota</taxon>
        <taxon>Fungi</taxon>
        <taxon>Dikarya</taxon>
        <taxon>Ascomycota</taxon>
        <taxon>Pezizomycotina</taxon>
        <taxon>Sordariomycetes</taxon>
        <taxon>Hypocreomycetidae</taxon>
        <taxon>Glomerellales</taxon>
        <taxon>Glomerellaceae</taxon>
        <taxon>Colletotrichum</taxon>
        <taxon>Colletotrichum acutatum species complex</taxon>
    </lineage>
</organism>
<gene>
    <name evidence="7" type="ORF">BDP81DRAFT_447668</name>
</gene>
<keyword evidence="6" id="KW-0472">Membrane</keyword>
<evidence type="ECO:0000313" key="8">
    <source>
        <dbReference type="Proteomes" id="UP001243989"/>
    </source>
</evidence>
<dbReference type="InterPro" id="IPR052374">
    <property type="entry name" value="SERAC1"/>
</dbReference>
<evidence type="ECO:0000256" key="6">
    <source>
        <dbReference type="ARBA" id="ARBA00023136"/>
    </source>
</evidence>
<dbReference type="SUPFAM" id="SSF53474">
    <property type="entry name" value="alpha/beta-Hydrolases"/>
    <property type="match status" value="1"/>
</dbReference>
<evidence type="ECO:0000256" key="2">
    <source>
        <dbReference type="ARBA" id="ARBA00004240"/>
    </source>
</evidence>
<comment type="caution">
    <text evidence="7">The sequence shown here is derived from an EMBL/GenBank/DDBJ whole genome shotgun (WGS) entry which is preliminary data.</text>
</comment>
<dbReference type="PANTHER" id="PTHR48182:SF2">
    <property type="entry name" value="PROTEIN SERAC1"/>
    <property type="match status" value="1"/>
</dbReference>
<dbReference type="AlphaFoldDB" id="A0AAI9ZY67"/>
<dbReference type="RefSeq" id="XP_060447309.1">
    <property type="nucleotide sequence ID" value="XM_060592208.1"/>
</dbReference>
<dbReference type="GO" id="GO:0016020">
    <property type="term" value="C:membrane"/>
    <property type="evidence" value="ECO:0007669"/>
    <property type="project" value="UniProtKB-SubCell"/>
</dbReference>
<proteinExistence type="predicted"/>
<reference evidence="7" key="1">
    <citation type="submission" date="2021-06" db="EMBL/GenBank/DDBJ databases">
        <title>Comparative genomics, transcriptomics and evolutionary studies reveal genomic signatures of adaptation to plant cell wall in hemibiotrophic fungi.</title>
        <authorList>
            <consortium name="DOE Joint Genome Institute"/>
            <person name="Baroncelli R."/>
            <person name="Diaz J.F."/>
            <person name="Benocci T."/>
            <person name="Peng M."/>
            <person name="Battaglia E."/>
            <person name="Haridas S."/>
            <person name="Andreopoulos W."/>
            <person name="Labutti K."/>
            <person name="Pangilinan J."/>
            <person name="Floch G.L."/>
            <person name="Makela M.R."/>
            <person name="Henrissat B."/>
            <person name="Grigoriev I.V."/>
            <person name="Crouch J.A."/>
            <person name="De Vries R.P."/>
            <person name="Sukno S.A."/>
            <person name="Thon M.R."/>
        </authorList>
    </citation>
    <scope>NUCLEOTIDE SEQUENCE</scope>
    <source>
        <strain evidence="7">CBS 102054</strain>
    </source>
</reference>
<dbReference type="InterPro" id="IPR029058">
    <property type="entry name" value="AB_hydrolase_fold"/>
</dbReference>
<sequence length="234" mass="25648">MELIKRFDVEDGDPDKDILVVHGLSHSGGSPWYATATEPAWLRQDLFNDSNSNIIAFNYDNVFDSDKPMCTRLGLESVARQLLDDIVAWKASEGDRPFAILSHDIGGVLVKMALVIASGDLGKYSQVLYSVYTLVFIGCPHKTSSIESLANGFAALIYNARSIPDLGLLQAAKLCATVTTDVNHLFLNSNVPLRVQIISVFSEALDPLDRLGAYFVLLKNGHARFETGLMISQN</sequence>
<evidence type="ECO:0000313" key="7">
    <source>
        <dbReference type="EMBL" id="KAK1638702.1"/>
    </source>
</evidence>
<evidence type="ECO:0008006" key="9">
    <source>
        <dbReference type="Google" id="ProtNLM"/>
    </source>
</evidence>
<evidence type="ECO:0000256" key="1">
    <source>
        <dbReference type="ARBA" id="ARBA00004173"/>
    </source>
</evidence>
<dbReference type="Proteomes" id="UP001243989">
    <property type="component" value="Unassembled WGS sequence"/>
</dbReference>
<keyword evidence="5" id="KW-0496">Mitochondrion</keyword>
<keyword evidence="4" id="KW-0256">Endoplasmic reticulum</keyword>
<evidence type="ECO:0000256" key="5">
    <source>
        <dbReference type="ARBA" id="ARBA00023128"/>
    </source>
</evidence>
<dbReference type="GO" id="GO:0005739">
    <property type="term" value="C:mitochondrion"/>
    <property type="evidence" value="ECO:0007669"/>
    <property type="project" value="UniProtKB-SubCell"/>
</dbReference>
<accession>A0AAI9ZY67</accession>
<dbReference type="GeneID" id="85477070"/>
<evidence type="ECO:0000256" key="4">
    <source>
        <dbReference type="ARBA" id="ARBA00022824"/>
    </source>
</evidence>